<dbReference type="AlphaFoldDB" id="A0A242A2T2"/>
<organism evidence="11 12">
    <name type="scientific">Candidatus Enterococcus testudinis</name>
    <dbReference type="NCBI Taxonomy" id="1834191"/>
    <lineage>
        <taxon>Bacteria</taxon>
        <taxon>Bacillati</taxon>
        <taxon>Bacillota</taxon>
        <taxon>Bacilli</taxon>
        <taxon>Lactobacillales</taxon>
        <taxon>Enterococcaceae</taxon>
        <taxon>Enterococcus</taxon>
    </lineage>
</organism>
<evidence type="ECO:0000256" key="4">
    <source>
        <dbReference type="ARBA" id="ARBA00023239"/>
    </source>
</evidence>
<dbReference type="PANTHER" id="PTHR38042">
    <property type="entry name" value="UROPORPHYRINOGEN-III SYNTHASE, CHLOROPLASTIC"/>
    <property type="match status" value="1"/>
</dbReference>
<feature type="domain" description="Tetrapyrrole biosynthesis uroporphyrinogen III synthase" evidence="10">
    <location>
        <begin position="14"/>
        <end position="204"/>
    </location>
</feature>
<sequence>MAYKEEQVLFSTVDLETWHLPLAEIVRLPLTQQAQTAIRSADWLFFTSQIPVSQILPYSPPKAKIAVIGAKTAAEVAAWGKSVSFVSQAPTKAAMIEEWHKLQRRPQRIFYAKSQLADDLLEKQLTTHHVISCVTYHNQPNEANAKELRKLLQLNALHGVYLTSPSIVDRFYAVYKDFLDVSLELIALGETTKQQIESYGLTATLLSVYMNQC</sequence>
<evidence type="ECO:0000256" key="8">
    <source>
        <dbReference type="ARBA" id="ARBA00048617"/>
    </source>
</evidence>
<keyword evidence="4 9" id="KW-0456">Lyase</keyword>
<dbReference type="EC" id="4.2.1.75" evidence="3 9"/>
<comment type="catalytic activity">
    <reaction evidence="8 9">
        <text>hydroxymethylbilane = uroporphyrinogen III + H2O</text>
        <dbReference type="Rhea" id="RHEA:18965"/>
        <dbReference type="ChEBI" id="CHEBI:15377"/>
        <dbReference type="ChEBI" id="CHEBI:57308"/>
        <dbReference type="ChEBI" id="CHEBI:57845"/>
        <dbReference type="EC" id="4.2.1.75"/>
    </reaction>
</comment>
<reference evidence="11 12" key="1">
    <citation type="submission" date="2017-05" db="EMBL/GenBank/DDBJ databases">
        <title>The Genome Sequence of Enterococcus sp. 8G7_MSG3316.</title>
        <authorList>
            <consortium name="The Broad Institute Genomics Platform"/>
            <consortium name="The Broad Institute Genomic Center for Infectious Diseases"/>
            <person name="Earl A."/>
            <person name="Manson A."/>
            <person name="Schwartman J."/>
            <person name="Gilmore M."/>
            <person name="Abouelleil A."/>
            <person name="Cao P."/>
            <person name="Chapman S."/>
            <person name="Cusick C."/>
            <person name="Shea T."/>
            <person name="Young S."/>
            <person name="Neafsey D."/>
            <person name="Nusbaum C."/>
            <person name="Birren B."/>
        </authorList>
    </citation>
    <scope>NUCLEOTIDE SEQUENCE [LARGE SCALE GENOMIC DNA]</scope>
    <source>
        <strain evidence="11 12">8G7_MSG3316</strain>
    </source>
</reference>
<dbReference type="Gene3D" id="3.40.50.10090">
    <property type="match status" value="2"/>
</dbReference>
<evidence type="ECO:0000256" key="5">
    <source>
        <dbReference type="ARBA" id="ARBA00023244"/>
    </source>
</evidence>
<gene>
    <name evidence="11" type="ORF">A5886_000415</name>
</gene>
<dbReference type="PANTHER" id="PTHR38042:SF1">
    <property type="entry name" value="UROPORPHYRINOGEN-III SYNTHASE, CHLOROPLASTIC"/>
    <property type="match status" value="1"/>
</dbReference>
<evidence type="ECO:0000256" key="6">
    <source>
        <dbReference type="ARBA" id="ARBA00037589"/>
    </source>
</evidence>
<dbReference type="InterPro" id="IPR003754">
    <property type="entry name" value="4pyrrol_synth_uPrphyn_synth"/>
</dbReference>
<dbReference type="CDD" id="cd06578">
    <property type="entry name" value="HemD"/>
    <property type="match status" value="1"/>
</dbReference>
<proteinExistence type="inferred from homology"/>
<evidence type="ECO:0000256" key="3">
    <source>
        <dbReference type="ARBA" id="ARBA00013109"/>
    </source>
</evidence>
<dbReference type="Pfam" id="PF02602">
    <property type="entry name" value="HEM4"/>
    <property type="match status" value="1"/>
</dbReference>
<keyword evidence="12" id="KW-1185">Reference proteome</keyword>
<dbReference type="Proteomes" id="UP000195043">
    <property type="component" value="Unassembled WGS sequence"/>
</dbReference>
<dbReference type="SUPFAM" id="SSF69618">
    <property type="entry name" value="HemD-like"/>
    <property type="match status" value="1"/>
</dbReference>
<evidence type="ECO:0000256" key="9">
    <source>
        <dbReference type="RuleBase" id="RU366031"/>
    </source>
</evidence>
<comment type="pathway">
    <text evidence="1 9">Porphyrin-containing compound metabolism; protoporphyrin-IX biosynthesis; coproporphyrinogen-III from 5-aminolevulinate: step 3/4.</text>
</comment>
<dbReference type="GO" id="GO:0006780">
    <property type="term" value="P:uroporphyrinogen III biosynthetic process"/>
    <property type="evidence" value="ECO:0007669"/>
    <property type="project" value="UniProtKB-UniRule"/>
</dbReference>
<evidence type="ECO:0000256" key="7">
    <source>
        <dbReference type="ARBA" id="ARBA00040167"/>
    </source>
</evidence>
<dbReference type="GO" id="GO:0004852">
    <property type="term" value="F:uroporphyrinogen-III synthase activity"/>
    <property type="evidence" value="ECO:0007669"/>
    <property type="project" value="UniProtKB-UniRule"/>
</dbReference>
<comment type="similarity">
    <text evidence="2 9">Belongs to the uroporphyrinogen-III synthase family.</text>
</comment>
<evidence type="ECO:0000259" key="10">
    <source>
        <dbReference type="Pfam" id="PF02602"/>
    </source>
</evidence>
<evidence type="ECO:0000256" key="2">
    <source>
        <dbReference type="ARBA" id="ARBA00008133"/>
    </source>
</evidence>
<name>A0A242A2T2_9ENTE</name>
<keyword evidence="5 9" id="KW-0627">Porphyrin biosynthesis</keyword>
<dbReference type="InterPro" id="IPR036108">
    <property type="entry name" value="4pyrrol_syn_uPrphyn_synt_sf"/>
</dbReference>
<dbReference type="EMBL" id="NGKU01000001">
    <property type="protein sequence ID" value="OTN75345.1"/>
    <property type="molecule type" value="Genomic_DNA"/>
</dbReference>
<protein>
    <recommendedName>
        <fullName evidence="7 9">Uroporphyrinogen-III synthase</fullName>
        <ecNumber evidence="3 9">4.2.1.75</ecNumber>
    </recommendedName>
</protein>
<dbReference type="InterPro" id="IPR039793">
    <property type="entry name" value="UROS/Hem4"/>
</dbReference>
<dbReference type="GO" id="GO:0006782">
    <property type="term" value="P:protoporphyrinogen IX biosynthetic process"/>
    <property type="evidence" value="ECO:0007669"/>
    <property type="project" value="UniProtKB-UniRule"/>
</dbReference>
<evidence type="ECO:0000256" key="1">
    <source>
        <dbReference type="ARBA" id="ARBA00004772"/>
    </source>
</evidence>
<evidence type="ECO:0000313" key="12">
    <source>
        <dbReference type="Proteomes" id="UP000195043"/>
    </source>
</evidence>
<accession>A0A242A2T2</accession>
<comment type="caution">
    <text evidence="11">The sequence shown here is derived from an EMBL/GenBank/DDBJ whole genome shotgun (WGS) entry which is preliminary data.</text>
</comment>
<dbReference type="UniPathway" id="UPA00251">
    <property type="reaction ID" value="UER00320"/>
</dbReference>
<evidence type="ECO:0000313" key="11">
    <source>
        <dbReference type="EMBL" id="OTN75345.1"/>
    </source>
</evidence>
<dbReference type="STRING" id="1834191.A5886_000415"/>
<comment type="function">
    <text evidence="6 9">Catalyzes cyclization of the linear tetrapyrrole, hydroxymethylbilane, to the macrocyclic uroporphyrinogen III.</text>
</comment>